<dbReference type="SMART" id="SM00233">
    <property type="entry name" value="PH"/>
    <property type="match status" value="1"/>
</dbReference>
<dbReference type="Gene3D" id="2.30.29.30">
    <property type="entry name" value="Pleckstrin-homology domain (PH domain)/Phosphotyrosine-binding domain (PTB)"/>
    <property type="match status" value="1"/>
</dbReference>
<gene>
    <name evidence="5" type="ORF">SPHA_62740</name>
</gene>
<proteinExistence type="predicted"/>
<dbReference type="InterPro" id="IPR050302">
    <property type="entry name" value="Rab_GAP_TBC_domain"/>
</dbReference>
<dbReference type="FunFam" id="1.10.8.270:FF:000026">
    <property type="entry name" value="TBC (Tre-2/Bub2/Cdc16) domain family"/>
    <property type="match status" value="1"/>
</dbReference>
<feature type="compositionally biased region" description="Acidic residues" evidence="2">
    <location>
        <begin position="224"/>
        <end position="236"/>
    </location>
</feature>
<dbReference type="AlphaFoldDB" id="A0A812DV04"/>
<protein>
    <submittedName>
        <fullName evidence="5">TBC1D2B</fullName>
    </submittedName>
</protein>
<feature type="coiled-coil region" evidence="1">
    <location>
        <begin position="327"/>
        <end position="371"/>
    </location>
</feature>
<name>A0A812DV04_ACAPH</name>
<dbReference type="Gene3D" id="1.10.10.750">
    <property type="entry name" value="Ypt/Rab-GAP domain of gyp1p, domain 1"/>
    <property type="match status" value="1"/>
</dbReference>
<evidence type="ECO:0000313" key="6">
    <source>
        <dbReference type="Proteomes" id="UP000597762"/>
    </source>
</evidence>
<evidence type="ECO:0000259" key="4">
    <source>
        <dbReference type="PROSITE" id="PS50086"/>
    </source>
</evidence>
<dbReference type="InterPro" id="IPR035969">
    <property type="entry name" value="Rab-GAP_TBC_sf"/>
</dbReference>
<accession>A0A812DV04</accession>
<evidence type="ECO:0000313" key="5">
    <source>
        <dbReference type="EMBL" id="CAE1311255.1"/>
    </source>
</evidence>
<dbReference type="SUPFAM" id="SSF50729">
    <property type="entry name" value="PH domain-like"/>
    <property type="match status" value="1"/>
</dbReference>
<dbReference type="InterPro" id="IPR000195">
    <property type="entry name" value="Rab-GAP-TBC_dom"/>
</dbReference>
<sequence>MSGWHSLSGYLHFKPGGAFQKLKAKKRLWFIFEESRGQLLCYRNEADSQSATPIDSLDIKDAAIMLDLEQQNQFIIMCKGKDYIFRAENHESMMIWLLGLQAKQEIYSCVCCAENKSELYETAETYNREKLYQRGIIQCVTNKVKPSIKSISEVPNSVSESGQIRTTYGKKLLRVRSLPPLLEGEIEAPALVMKSNVYNTNSVETNSKIPSQTLGGKVRSNSFDQDEGDAYSDAGDEMPPAVGRGRSGKRNSVTGESIRIVTASINSRHSCLKKPIRETLHTSFKSEPSLRERDLEDELIESKCEMAKVLNTLTGYQEALSRKDLVILRLDQKLEELELNVHHNNAESRKLKEFQEHVRILQNKNRFLNKEVKRLAVSRRQEQMKFTDQYEETKLLESEVESWKRDYVILVQSSLHFPNNECTEEPKFVFYGSNHHKEKVCELLEEARKINPGLPLFESLINQQVHVDSYGFKHMHTNEDMVVHYICQQLTLHYSMQLESYENRQLQFKYFCQDLNSTADETWKSKRQMKVLKVLCRKGIPDQFRKKIWCFLINKRVEDLMMEKGSHYFSNLINIQADCNSAAKYRRQIFVDLLRTMPNNVKFSTAGSKGIMDLRDVLLAYCVHNPTIGYCQGMNFFAAMCLLFLNTEDTFWALVAITECYFPEHYFDYNLIGAQADQALLKDVLKETLPKLSAHLENNDIELSTITLTWFMSIFFDSVPFQVSHFIYLSIYI</sequence>
<dbReference type="GO" id="GO:0005096">
    <property type="term" value="F:GTPase activator activity"/>
    <property type="evidence" value="ECO:0007669"/>
    <property type="project" value="TreeGrafter"/>
</dbReference>
<evidence type="ECO:0000256" key="2">
    <source>
        <dbReference type="SAM" id="MobiDB-lite"/>
    </source>
</evidence>
<reference evidence="5" key="1">
    <citation type="submission" date="2021-01" db="EMBL/GenBank/DDBJ databases">
        <authorList>
            <person name="Li R."/>
            <person name="Bekaert M."/>
        </authorList>
    </citation>
    <scope>NUCLEOTIDE SEQUENCE</scope>
    <source>
        <strain evidence="5">Farmed</strain>
    </source>
</reference>
<dbReference type="EMBL" id="CAHIKZ030004489">
    <property type="protein sequence ID" value="CAE1311255.1"/>
    <property type="molecule type" value="Genomic_DNA"/>
</dbReference>
<feature type="compositionally biased region" description="Polar residues" evidence="2">
    <location>
        <begin position="208"/>
        <end position="223"/>
    </location>
</feature>
<organism evidence="5 6">
    <name type="scientific">Acanthosepion pharaonis</name>
    <name type="common">Pharaoh cuttlefish</name>
    <name type="synonym">Sepia pharaonis</name>
    <dbReference type="NCBI Taxonomy" id="158019"/>
    <lineage>
        <taxon>Eukaryota</taxon>
        <taxon>Metazoa</taxon>
        <taxon>Spiralia</taxon>
        <taxon>Lophotrochozoa</taxon>
        <taxon>Mollusca</taxon>
        <taxon>Cephalopoda</taxon>
        <taxon>Coleoidea</taxon>
        <taxon>Decapodiformes</taxon>
        <taxon>Sepiida</taxon>
        <taxon>Sepiina</taxon>
        <taxon>Sepiidae</taxon>
        <taxon>Acanthosepion</taxon>
    </lineage>
</organism>
<dbReference type="GO" id="GO:0031267">
    <property type="term" value="F:small GTPase binding"/>
    <property type="evidence" value="ECO:0007669"/>
    <property type="project" value="TreeGrafter"/>
</dbReference>
<keyword evidence="6" id="KW-1185">Reference proteome</keyword>
<dbReference type="InterPro" id="IPR001849">
    <property type="entry name" value="PH_domain"/>
</dbReference>
<dbReference type="OrthoDB" id="44736at2759"/>
<dbReference type="PANTHER" id="PTHR47219">
    <property type="entry name" value="RAB GTPASE-ACTIVATING PROTEIN 1-LIKE"/>
    <property type="match status" value="1"/>
</dbReference>
<comment type="caution">
    <text evidence="5">The sequence shown here is derived from an EMBL/GenBank/DDBJ whole genome shotgun (WGS) entry which is preliminary data.</text>
</comment>
<keyword evidence="1" id="KW-0175">Coiled coil</keyword>
<dbReference type="InterPro" id="IPR011993">
    <property type="entry name" value="PH-like_dom_sf"/>
</dbReference>
<dbReference type="Gene3D" id="1.10.472.80">
    <property type="entry name" value="Ypt/Rab-GAP domain of gyp1p, domain 3"/>
    <property type="match status" value="1"/>
</dbReference>
<evidence type="ECO:0000259" key="3">
    <source>
        <dbReference type="PROSITE" id="PS50003"/>
    </source>
</evidence>
<dbReference type="Pfam" id="PF00169">
    <property type="entry name" value="PH"/>
    <property type="match status" value="1"/>
</dbReference>
<dbReference type="Proteomes" id="UP000597762">
    <property type="component" value="Unassembled WGS sequence"/>
</dbReference>
<dbReference type="PANTHER" id="PTHR47219:SF20">
    <property type="entry name" value="TBC1 DOMAIN FAMILY MEMBER 2B"/>
    <property type="match status" value="1"/>
</dbReference>
<feature type="domain" description="Rab-GAP TBC" evidence="4">
    <location>
        <begin position="539"/>
        <end position="733"/>
    </location>
</feature>
<dbReference type="PROSITE" id="PS50086">
    <property type="entry name" value="TBC_RABGAP"/>
    <property type="match status" value="1"/>
</dbReference>
<dbReference type="Pfam" id="PF00566">
    <property type="entry name" value="RabGAP-TBC"/>
    <property type="match status" value="1"/>
</dbReference>
<dbReference type="Gene3D" id="1.10.8.270">
    <property type="entry name" value="putative rabgap domain of human tbc1 domain family member 14 like domains"/>
    <property type="match status" value="1"/>
</dbReference>
<evidence type="ECO:0000256" key="1">
    <source>
        <dbReference type="SAM" id="Coils"/>
    </source>
</evidence>
<feature type="region of interest" description="Disordered" evidence="2">
    <location>
        <begin position="208"/>
        <end position="253"/>
    </location>
</feature>
<dbReference type="SMART" id="SM00164">
    <property type="entry name" value="TBC"/>
    <property type="match status" value="1"/>
</dbReference>
<dbReference type="PROSITE" id="PS50003">
    <property type="entry name" value="PH_DOMAIN"/>
    <property type="match status" value="1"/>
</dbReference>
<dbReference type="SUPFAM" id="SSF47923">
    <property type="entry name" value="Ypt/Rab-GAP domain of gyp1p"/>
    <property type="match status" value="1"/>
</dbReference>
<feature type="domain" description="PH" evidence="3">
    <location>
        <begin position="4"/>
        <end position="105"/>
    </location>
</feature>